<evidence type="ECO:0000313" key="1">
    <source>
        <dbReference type="EMBL" id="TNN55185.1"/>
    </source>
</evidence>
<proteinExistence type="predicted"/>
<accession>A0A4Z2GPZ8</accession>
<comment type="caution">
    <text evidence="1">The sequence shown here is derived from an EMBL/GenBank/DDBJ whole genome shotgun (WGS) entry which is preliminary data.</text>
</comment>
<organism evidence="1 2">
    <name type="scientific">Liparis tanakae</name>
    <name type="common">Tanaka's snailfish</name>
    <dbReference type="NCBI Taxonomy" id="230148"/>
    <lineage>
        <taxon>Eukaryota</taxon>
        <taxon>Metazoa</taxon>
        <taxon>Chordata</taxon>
        <taxon>Craniata</taxon>
        <taxon>Vertebrata</taxon>
        <taxon>Euteleostomi</taxon>
        <taxon>Actinopterygii</taxon>
        <taxon>Neopterygii</taxon>
        <taxon>Teleostei</taxon>
        <taxon>Neoteleostei</taxon>
        <taxon>Acanthomorphata</taxon>
        <taxon>Eupercaria</taxon>
        <taxon>Perciformes</taxon>
        <taxon>Cottioidei</taxon>
        <taxon>Cottales</taxon>
        <taxon>Liparidae</taxon>
        <taxon>Liparis</taxon>
    </lineage>
</organism>
<sequence>MISPHPSDRAVFSSLCAKLRWWISQFEIKLWLESPIGLASKEKTLSKSSFSVKHRSNRRQ</sequence>
<dbReference type="AlphaFoldDB" id="A0A4Z2GPZ8"/>
<protein>
    <submittedName>
        <fullName evidence="1">Uncharacterized protein</fullName>
    </submittedName>
</protein>
<dbReference type="Proteomes" id="UP000314294">
    <property type="component" value="Unassembled WGS sequence"/>
</dbReference>
<keyword evidence="2" id="KW-1185">Reference proteome</keyword>
<gene>
    <name evidence="1" type="ORF">EYF80_034630</name>
</gene>
<evidence type="ECO:0000313" key="2">
    <source>
        <dbReference type="Proteomes" id="UP000314294"/>
    </source>
</evidence>
<dbReference type="EMBL" id="SRLO01000463">
    <property type="protein sequence ID" value="TNN55185.1"/>
    <property type="molecule type" value="Genomic_DNA"/>
</dbReference>
<reference evidence="1 2" key="1">
    <citation type="submission" date="2019-03" db="EMBL/GenBank/DDBJ databases">
        <title>First draft genome of Liparis tanakae, snailfish: a comprehensive survey of snailfish specific genes.</title>
        <authorList>
            <person name="Kim W."/>
            <person name="Song I."/>
            <person name="Jeong J.-H."/>
            <person name="Kim D."/>
            <person name="Kim S."/>
            <person name="Ryu S."/>
            <person name="Song J.Y."/>
            <person name="Lee S.K."/>
        </authorList>
    </citation>
    <scope>NUCLEOTIDE SEQUENCE [LARGE SCALE GENOMIC DNA]</scope>
    <source>
        <tissue evidence="1">Muscle</tissue>
    </source>
</reference>
<name>A0A4Z2GPZ8_9TELE</name>